<evidence type="ECO:0000313" key="2">
    <source>
        <dbReference type="EMBL" id="CTQ45752.1"/>
    </source>
</evidence>
<accession>A0A0M6Y6M8</accession>
<dbReference type="Proteomes" id="UP000048926">
    <property type="component" value="Unassembled WGS sequence"/>
</dbReference>
<evidence type="ECO:0008006" key="4">
    <source>
        <dbReference type="Google" id="ProtNLM"/>
    </source>
</evidence>
<sequence length="253" mass="27677">MPDDIENKEKENETKIDLNDPAVVAAIEAAVSAKIEPINAKKNEILDEKKKLQAKLEAFDGVDPEEFKALKAAMAEKAEEDAKEKGDWQAILDQRETKYQTQLEKVTTELTGRAERAEKFAKDLIVKTELTSALVKAKVSEPFMGAVEMLLRDKITVSEDEAKGFKAFAEIDGDHVNVAEFVRLWSESEEGKHFVSAPANGGGGGGVKPGANSGRSNPWKADSKNLTEQAKILRTDRALARQLQREAGVAVTA</sequence>
<evidence type="ECO:0000313" key="3">
    <source>
        <dbReference type="Proteomes" id="UP000048926"/>
    </source>
</evidence>
<dbReference type="AlphaFoldDB" id="A0A0M6Y6M8"/>
<evidence type="ECO:0000256" key="1">
    <source>
        <dbReference type="SAM" id="MobiDB-lite"/>
    </source>
</evidence>
<proteinExistence type="predicted"/>
<dbReference type="RefSeq" id="WP_055658980.1">
    <property type="nucleotide sequence ID" value="NZ_CXST01000002.1"/>
</dbReference>
<reference evidence="3" key="1">
    <citation type="submission" date="2015-07" db="EMBL/GenBank/DDBJ databases">
        <authorList>
            <person name="Rodrigo-Torres Lidia"/>
            <person name="Arahal R.David."/>
        </authorList>
    </citation>
    <scope>NUCLEOTIDE SEQUENCE [LARGE SCALE GENOMIC DNA]</scope>
    <source>
        <strain evidence="3">CECT 4801</strain>
    </source>
</reference>
<gene>
    <name evidence="2" type="ORF">LAL4801_04207</name>
</gene>
<name>A0A0M6Y6M8_9HYPH</name>
<keyword evidence="3" id="KW-1185">Reference proteome</keyword>
<dbReference type="EMBL" id="CXST01000002">
    <property type="protein sequence ID" value="CTQ45752.1"/>
    <property type="molecule type" value="Genomic_DNA"/>
</dbReference>
<feature type="region of interest" description="Disordered" evidence="1">
    <location>
        <begin position="196"/>
        <end position="226"/>
    </location>
</feature>
<protein>
    <recommendedName>
        <fullName evidence="4">Phage minor structural protein GP20</fullName>
    </recommendedName>
</protein>
<organism evidence="2 3">
    <name type="scientific">Roseibium aggregatum</name>
    <dbReference type="NCBI Taxonomy" id="187304"/>
    <lineage>
        <taxon>Bacteria</taxon>
        <taxon>Pseudomonadati</taxon>
        <taxon>Pseudomonadota</taxon>
        <taxon>Alphaproteobacteria</taxon>
        <taxon>Hyphomicrobiales</taxon>
        <taxon>Stappiaceae</taxon>
        <taxon>Roseibium</taxon>
    </lineage>
</organism>